<feature type="region of interest" description="Disordered" evidence="1">
    <location>
        <begin position="270"/>
        <end position="364"/>
    </location>
</feature>
<feature type="region of interest" description="Disordered" evidence="1">
    <location>
        <begin position="56"/>
        <end position="85"/>
    </location>
</feature>
<accession>A0A1D2A115</accession>
<dbReference type="EMBL" id="GDKF01005750">
    <property type="protein sequence ID" value="JAT72872.1"/>
    <property type="molecule type" value="Transcribed_RNA"/>
</dbReference>
<feature type="compositionally biased region" description="Low complexity" evidence="1">
    <location>
        <begin position="317"/>
        <end position="328"/>
    </location>
</feature>
<dbReference type="AlphaFoldDB" id="A0A1D2A115"/>
<feature type="compositionally biased region" description="Basic and acidic residues" evidence="1">
    <location>
        <begin position="130"/>
        <end position="150"/>
    </location>
</feature>
<feature type="compositionally biased region" description="Basic and acidic residues" evidence="1">
    <location>
        <begin position="62"/>
        <end position="71"/>
    </location>
</feature>
<proteinExistence type="predicted"/>
<name>A0A1D2A115_AUXPR</name>
<feature type="compositionally biased region" description="Acidic residues" evidence="1">
    <location>
        <begin position="334"/>
        <end position="348"/>
    </location>
</feature>
<protein>
    <submittedName>
        <fullName evidence="2">Uncharacterized protein</fullName>
    </submittedName>
</protein>
<feature type="non-terminal residue" evidence="2">
    <location>
        <position position="1"/>
    </location>
</feature>
<sequence>PPPPPFAHSTPFPVPHQVVGPRRCDAQVPLPVCCCGEGEAHGRVLAIAVVGHPAGGAAARGHAGDGGHEAHGQVAAGGGGHEAQRGGDGAHGLLGLGVEELQGPDGGEHLRHAHQVVGPDRLQVKNLHRGSTDHGEDGDAEADAHAREAGDGAADAPEVGFDAQVKDGDPDEDGGGVQHVDHGGGDDPGAQVAVHGGALQDEERGHLGVDGKVDGEDRHGGQQAHHALQLLHLGDDHQPAVAHAGGLDRRGRLVQPAELRDQRCTSALPRRAPFLSVAGREPQHCPPARPHPTHEPSDLRDRGPPVGKRAGDDAEPARQGAAAWRLAAVPFGAGEEDGDGNGEGDGGDQEANRPAAWRSRGGLG</sequence>
<organism evidence="2">
    <name type="scientific">Auxenochlorella protothecoides</name>
    <name type="common">Green microalga</name>
    <name type="synonym">Chlorella protothecoides</name>
    <dbReference type="NCBI Taxonomy" id="3075"/>
    <lineage>
        <taxon>Eukaryota</taxon>
        <taxon>Viridiplantae</taxon>
        <taxon>Chlorophyta</taxon>
        <taxon>core chlorophytes</taxon>
        <taxon>Trebouxiophyceae</taxon>
        <taxon>Chlorellales</taxon>
        <taxon>Chlorellaceae</taxon>
        <taxon>Auxenochlorella</taxon>
    </lineage>
</organism>
<feature type="region of interest" description="Disordered" evidence="1">
    <location>
        <begin position="116"/>
        <end position="190"/>
    </location>
</feature>
<reference evidence="2" key="1">
    <citation type="submission" date="2015-08" db="EMBL/GenBank/DDBJ databases">
        <authorList>
            <person name="Babu N.S."/>
            <person name="Beckwith C.J."/>
            <person name="Beseler K.G."/>
            <person name="Brison A."/>
            <person name="Carone J.V."/>
            <person name="Caskin T.P."/>
            <person name="Diamond M."/>
            <person name="Durham M.E."/>
            <person name="Foxe J.M."/>
            <person name="Go M."/>
            <person name="Henderson B.A."/>
            <person name="Jones I.B."/>
            <person name="McGettigan J.A."/>
            <person name="Micheletti S.J."/>
            <person name="Nasrallah M.E."/>
            <person name="Ortiz D."/>
            <person name="Piller C.R."/>
            <person name="Privatt S.R."/>
            <person name="Schneider S.L."/>
            <person name="Sharp S."/>
            <person name="Smith T.C."/>
            <person name="Stanton J.D."/>
            <person name="Ullery H.E."/>
            <person name="Wilson R.J."/>
            <person name="Serrano M.G."/>
            <person name="Buck G."/>
            <person name="Lee V."/>
            <person name="Wang Y."/>
            <person name="Carvalho R."/>
            <person name="Voegtly L."/>
            <person name="Shi R."/>
            <person name="Duckworth R."/>
            <person name="Johnson A."/>
            <person name="Loviza R."/>
            <person name="Walstead R."/>
            <person name="Shah Z."/>
            <person name="Kiflezghi M."/>
            <person name="Wade K."/>
            <person name="Ball S.L."/>
            <person name="Bradley K.W."/>
            <person name="Asai D.J."/>
            <person name="Bowman C.A."/>
            <person name="Russell D.A."/>
            <person name="Pope W.H."/>
            <person name="Jacobs-Sera D."/>
            <person name="Hendrix R.W."/>
            <person name="Hatfull G.F."/>
        </authorList>
    </citation>
    <scope>NUCLEOTIDE SEQUENCE</scope>
</reference>
<evidence type="ECO:0000313" key="2">
    <source>
        <dbReference type="EMBL" id="JAT72872.1"/>
    </source>
</evidence>
<evidence type="ECO:0000256" key="1">
    <source>
        <dbReference type="SAM" id="MobiDB-lite"/>
    </source>
</evidence>
<feature type="compositionally biased region" description="Gly residues" evidence="1">
    <location>
        <begin position="75"/>
        <end position="85"/>
    </location>
</feature>
<gene>
    <name evidence="2" type="ORF">g.37528</name>
</gene>
<feature type="compositionally biased region" description="Basic and acidic residues" evidence="1">
    <location>
        <begin position="292"/>
        <end position="316"/>
    </location>
</feature>